<comment type="caution">
    <text evidence="1">The sequence shown here is derived from an EMBL/GenBank/DDBJ whole genome shotgun (WGS) entry which is preliminary data.</text>
</comment>
<keyword evidence="1" id="KW-0560">Oxidoreductase</keyword>
<gene>
    <name evidence="1" type="ORF">F4820DRAFT_301067</name>
</gene>
<dbReference type="Proteomes" id="UP001497700">
    <property type="component" value="Unassembled WGS sequence"/>
</dbReference>
<evidence type="ECO:0000313" key="1">
    <source>
        <dbReference type="EMBL" id="KAI4865361.1"/>
    </source>
</evidence>
<keyword evidence="1" id="KW-0503">Monooxygenase</keyword>
<evidence type="ECO:0000313" key="2">
    <source>
        <dbReference type="Proteomes" id="UP001497700"/>
    </source>
</evidence>
<proteinExistence type="predicted"/>
<reference evidence="1 2" key="1">
    <citation type="journal article" date="2022" name="New Phytol.">
        <title>Ecological generalism drives hyperdiversity of secondary metabolite gene clusters in xylarialean endophytes.</title>
        <authorList>
            <person name="Franco M.E.E."/>
            <person name="Wisecaver J.H."/>
            <person name="Arnold A.E."/>
            <person name="Ju Y.M."/>
            <person name="Slot J.C."/>
            <person name="Ahrendt S."/>
            <person name="Moore L.P."/>
            <person name="Eastman K.E."/>
            <person name="Scott K."/>
            <person name="Konkel Z."/>
            <person name="Mondo S.J."/>
            <person name="Kuo A."/>
            <person name="Hayes R.D."/>
            <person name="Haridas S."/>
            <person name="Andreopoulos B."/>
            <person name="Riley R."/>
            <person name="LaButti K."/>
            <person name="Pangilinan J."/>
            <person name="Lipzen A."/>
            <person name="Amirebrahimi M."/>
            <person name="Yan J."/>
            <person name="Adam C."/>
            <person name="Keymanesh K."/>
            <person name="Ng V."/>
            <person name="Louie K."/>
            <person name="Northen T."/>
            <person name="Drula E."/>
            <person name="Henrissat B."/>
            <person name="Hsieh H.M."/>
            <person name="Youens-Clark K."/>
            <person name="Lutzoni F."/>
            <person name="Miadlikowska J."/>
            <person name="Eastwood D.C."/>
            <person name="Hamelin R.C."/>
            <person name="Grigoriev I.V."/>
            <person name="U'Ren J.M."/>
        </authorList>
    </citation>
    <scope>NUCLEOTIDE SEQUENCE [LARGE SCALE GENOMIC DNA]</scope>
    <source>
        <strain evidence="1 2">CBS 119005</strain>
    </source>
</reference>
<accession>A0ACB9Z1X7</accession>
<sequence>MVYAKIAVTAGLIAAVNAHMKMKTPAPFDPSALNNSPLDASGSDFPCKFGNGYSATGGETNSYELGSSQTLSFTGQATHGGGSCQVAITYDESPTKDSVFKVIHSIEGGCPAKDTSGNLGDSADADDPFTYPYTIPSDIPAGKATIAWTWFNKVGNREMYMNCGALELTGTGGDQANFDKLPDMLVLNIAGKPSTLESYDYKFQDAGSSVEDNTSSGQVATCGTDGCTQGDTAGSSGSGSGSDAGSGSGSDSGSGSSATTTSAAAAASTTAAAGGVFITQPGSGSGSEATATATAVSSPTSTAADVPAATATAGSGSTTGGSESSSGSAMTGACSPEGTFNCMGSSYQQCASGQWSVTMALAAGTSCSGGQSTSLNIAAAGKKRSGRSFRA</sequence>
<dbReference type="EMBL" id="MU393473">
    <property type="protein sequence ID" value="KAI4865361.1"/>
    <property type="molecule type" value="Genomic_DNA"/>
</dbReference>
<organism evidence="1 2">
    <name type="scientific">Hypoxylon rubiginosum</name>
    <dbReference type="NCBI Taxonomy" id="110542"/>
    <lineage>
        <taxon>Eukaryota</taxon>
        <taxon>Fungi</taxon>
        <taxon>Dikarya</taxon>
        <taxon>Ascomycota</taxon>
        <taxon>Pezizomycotina</taxon>
        <taxon>Sordariomycetes</taxon>
        <taxon>Xylariomycetidae</taxon>
        <taxon>Xylariales</taxon>
        <taxon>Hypoxylaceae</taxon>
        <taxon>Hypoxylon</taxon>
    </lineage>
</organism>
<keyword evidence="2" id="KW-1185">Reference proteome</keyword>
<name>A0ACB9Z1X7_9PEZI</name>
<protein>
    <submittedName>
        <fullName evidence="1">Lytic polysaccharide monooxygenase</fullName>
    </submittedName>
</protein>